<feature type="transmembrane region" description="Helical" evidence="4">
    <location>
        <begin position="38"/>
        <end position="69"/>
    </location>
</feature>
<evidence type="ECO:0000313" key="6">
    <source>
        <dbReference type="EMBL" id="PSJ17265.1"/>
    </source>
</evidence>
<dbReference type="Proteomes" id="UP000241912">
    <property type="component" value="Unassembled WGS sequence"/>
</dbReference>
<feature type="transmembrane region" description="Helical" evidence="4">
    <location>
        <begin position="291"/>
        <end position="309"/>
    </location>
</feature>
<keyword evidence="3 4" id="KW-0472">Membrane</keyword>
<feature type="transmembrane region" description="Helical" evidence="4">
    <location>
        <begin position="315"/>
        <end position="331"/>
    </location>
</feature>
<dbReference type="Gene3D" id="1.20.1250.20">
    <property type="entry name" value="MFS general substrate transporter like domains"/>
    <property type="match status" value="1"/>
</dbReference>
<feature type="transmembrane region" description="Helical" evidence="4">
    <location>
        <begin position="248"/>
        <end position="270"/>
    </location>
</feature>
<comment type="caution">
    <text evidence="6">The sequence shown here is derived from an EMBL/GenBank/DDBJ whole genome shotgun (WGS) entry which is preliminary data.</text>
</comment>
<name>A0A2P7NV08_9PROT</name>
<dbReference type="EMBL" id="PXXU01000024">
    <property type="protein sequence ID" value="PSJ17265.1"/>
    <property type="molecule type" value="Genomic_DNA"/>
</dbReference>
<dbReference type="InterPro" id="IPR011701">
    <property type="entry name" value="MFS"/>
</dbReference>
<dbReference type="Pfam" id="PF07690">
    <property type="entry name" value="MFS_1"/>
    <property type="match status" value="1"/>
</dbReference>
<evidence type="ECO:0000256" key="4">
    <source>
        <dbReference type="SAM" id="Phobius"/>
    </source>
</evidence>
<keyword evidence="7" id="KW-1185">Reference proteome</keyword>
<dbReference type="GO" id="GO:0022857">
    <property type="term" value="F:transmembrane transporter activity"/>
    <property type="evidence" value="ECO:0007669"/>
    <property type="project" value="InterPro"/>
</dbReference>
<sequence length="410" mass="43972">MNKPDQPNHVNLSVAKKLPQTVVVLGLVSFFNDFASDIVVPLIPILLATVFAAGPVALGLIEGVADALASFLKLWSGRHTDMKSGRRKGLVLTGYMLSNLARPLLGLAGSWVTVLLLRSVDRVGKGLRSAPRDAMVADATPSHIRGYAFGFHRALDNAGAVAGGLTAAAVLAWSDLSLSEVILWSAVPGFAAIVLLGAGIKEKKGDRIPPEKLQRTLSPLRWSALSVPMQHYLWVLMLFTFARASETFILLFGHELGISVVELLLLWSALNLAKAITSTQGGQLANHFGRGALILIGWSALAISFLAISQITTSIGLWMISICYGLFMGMSEGAERALISDYASPDERGTAFGWYHLVSGIAAIPSGLLFGVIWHVYNAAAAFIFASVLAFLAIVLLRVWAWPARQGYNE</sequence>
<dbReference type="SUPFAM" id="SSF103473">
    <property type="entry name" value="MFS general substrate transporter"/>
    <property type="match status" value="1"/>
</dbReference>
<evidence type="ECO:0000259" key="5">
    <source>
        <dbReference type="PROSITE" id="PS50850"/>
    </source>
</evidence>
<evidence type="ECO:0000256" key="2">
    <source>
        <dbReference type="ARBA" id="ARBA00022989"/>
    </source>
</evidence>
<dbReference type="PANTHER" id="PTHR23518:SF2">
    <property type="entry name" value="MAJOR FACILITATOR SUPERFAMILY TRANSPORTER"/>
    <property type="match status" value="1"/>
</dbReference>
<feature type="transmembrane region" description="Helical" evidence="4">
    <location>
        <begin position="352"/>
        <end position="374"/>
    </location>
</feature>
<evidence type="ECO:0000313" key="7">
    <source>
        <dbReference type="Proteomes" id="UP000241912"/>
    </source>
</evidence>
<dbReference type="InterPro" id="IPR036259">
    <property type="entry name" value="MFS_trans_sf"/>
</dbReference>
<dbReference type="AlphaFoldDB" id="A0A2P7NV08"/>
<reference evidence="6 7" key="1">
    <citation type="submission" date="2018-03" db="EMBL/GenBank/DDBJ databases">
        <title>Draft genome of Nitrosomonas supralitoralis APG5.</title>
        <authorList>
            <person name="Urakawa H."/>
            <person name="Lopez J.V."/>
        </authorList>
    </citation>
    <scope>NUCLEOTIDE SEQUENCE [LARGE SCALE GENOMIC DNA]</scope>
    <source>
        <strain evidence="6 7">APG5</strain>
    </source>
</reference>
<dbReference type="CDD" id="cd17370">
    <property type="entry name" value="MFS_MJ1317_like"/>
    <property type="match status" value="1"/>
</dbReference>
<evidence type="ECO:0000256" key="1">
    <source>
        <dbReference type="ARBA" id="ARBA00022692"/>
    </source>
</evidence>
<gene>
    <name evidence="6" type="ORF">C7H79_09245</name>
</gene>
<protein>
    <submittedName>
        <fullName evidence="6">MFS transporter</fullName>
    </submittedName>
</protein>
<dbReference type="InterPro" id="IPR020846">
    <property type="entry name" value="MFS_dom"/>
</dbReference>
<feature type="transmembrane region" description="Helical" evidence="4">
    <location>
        <begin position="220"/>
        <end position="242"/>
    </location>
</feature>
<dbReference type="PROSITE" id="PS50850">
    <property type="entry name" value="MFS"/>
    <property type="match status" value="1"/>
</dbReference>
<proteinExistence type="predicted"/>
<accession>A0A2P7NV08</accession>
<feature type="transmembrane region" description="Helical" evidence="4">
    <location>
        <begin position="181"/>
        <end position="200"/>
    </location>
</feature>
<dbReference type="PANTHER" id="PTHR23518">
    <property type="entry name" value="C-METHYLTRANSFERASE"/>
    <property type="match status" value="1"/>
</dbReference>
<evidence type="ECO:0000256" key="3">
    <source>
        <dbReference type="ARBA" id="ARBA00023136"/>
    </source>
</evidence>
<dbReference type="OrthoDB" id="9803985at2"/>
<organism evidence="6 7">
    <name type="scientific">Nitrosomonas supralitoralis</name>
    <dbReference type="NCBI Taxonomy" id="2116706"/>
    <lineage>
        <taxon>Bacteria</taxon>
        <taxon>Pseudomonadati</taxon>
        <taxon>Pseudomonadota</taxon>
        <taxon>Betaproteobacteria</taxon>
        <taxon>Nitrosomonadales</taxon>
        <taxon>Nitrosomonadaceae</taxon>
        <taxon>Nitrosomonas</taxon>
    </lineage>
</organism>
<feature type="transmembrane region" description="Helical" evidence="4">
    <location>
        <begin position="380"/>
        <end position="401"/>
    </location>
</feature>
<feature type="domain" description="Major facilitator superfamily (MFS) profile" evidence="5">
    <location>
        <begin position="21"/>
        <end position="405"/>
    </location>
</feature>
<dbReference type="RefSeq" id="WP_106706996.1">
    <property type="nucleotide sequence ID" value="NZ_PXXU01000024.1"/>
</dbReference>
<keyword evidence="2 4" id="KW-1133">Transmembrane helix</keyword>
<keyword evidence="1 4" id="KW-0812">Transmembrane</keyword>